<dbReference type="PROSITE" id="PS50850">
    <property type="entry name" value="MFS"/>
    <property type="match status" value="1"/>
</dbReference>
<sequence>MDRGAVSVAGAEGGPLEGTGYGGRRQRLWTRVGPFSRITSATAPARGILRSRGGPLPAMKHVEERFGQDASKEVLLMCIGITSCVGRLIFGRVADYVNGVNKVYLQVASFFVIGLMSMMIPLCHIFGGLIAVCLLMGLFDGCFICIMAPIAFELVGDKDVSQAIGFLLGLMSVPMTVGPPIAGFIRDRLGSYDVAFYLAGIPPIFGGAVLCLIPWVEARRKRMEKKVLSKEQDVTQTMIEHEKAREDEKSKTGESIL</sequence>
<reference evidence="5" key="1">
    <citation type="submission" date="2020-03" db="EMBL/GenBank/DDBJ databases">
        <authorList>
            <person name="Weist P."/>
        </authorList>
    </citation>
    <scope>NUCLEOTIDE SEQUENCE</scope>
</reference>
<dbReference type="AlphaFoldDB" id="A0A9N7Y808"/>
<dbReference type="GO" id="GO:0016323">
    <property type="term" value="C:basolateral plasma membrane"/>
    <property type="evidence" value="ECO:0007669"/>
    <property type="project" value="TreeGrafter"/>
</dbReference>
<keyword evidence="3" id="KW-0812">Transmembrane</keyword>
<feature type="transmembrane region" description="Helical" evidence="3">
    <location>
        <begin position="164"/>
        <end position="182"/>
    </location>
</feature>
<organism evidence="5 6">
    <name type="scientific">Pleuronectes platessa</name>
    <name type="common">European plaice</name>
    <dbReference type="NCBI Taxonomy" id="8262"/>
    <lineage>
        <taxon>Eukaryota</taxon>
        <taxon>Metazoa</taxon>
        <taxon>Chordata</taxon>
        <taxon>Craniata</taxon>
        <taxon>Vertebrata</taxon>
        <taxon>Euteleostomi</taxon>
        <taxon>Actinopterygii</taxon>
        <taxon>Neopterygii</taxon>
        <taxon>Teleostei</taxon>
        <taxon>Neoteleostei</taxon>
        <taxon>Acanthomorphata</taxon>
        <taxon>Carangaria</taxon>
        <taxon>Pleuronectiformes</taxon>
        <taxon>Pleuronectoidei</taxon>
        <taxon>Pleuronectidae</taxon>
        <taxon>Pleuronectes</taxon>
    </lineage>
</organism>
<proteinExistence type="predicted"/>
<dbReference type="SUPFAM" id="SSF103473">
    <property type="entry name" value="MFS general substrate transporter"/>
    <property type="match status" value="1"/>
</dbReference>
<feature type="transmembrane region" description="Helical" evidence="3">
    <location>
        <begin position="103"/>
        <end position="122"/>
    </location>
</feature>
<evidence type="ECO:0000259" key="4">
    <source>
        <dbReference type="PROSITE" id="PS50850"/>
    </source>
</evidence>
<dbReference type="GO" id="GO:0022857">
    <property type="term" value="F:transmembrane transporter activity"/>
    <property type="evidence" value="ECO:0007669"/>
    <property type="project" value="InterPro"/>
</dbReference>
<dbReference type="InterPro" id="IPR036259">
    <property type="entry name" value="MFS_trans_sf"/>
</dbReference>
<keyword evidence="3" id="KW-1133">Transmembrane helix</keyword>
<evidence type="ECO:0000256" key="2">
    <source>
        <dbReference type="SAM" id="MobiDB-lite"/>
    </source>
</evidence>
<feature type="transmembrane region" description="Helical" evidence="3">
    <location>
        <begin position="194"/>
        <end position="216"/>
    </location>
</feature>
<evidence type="ECO:0000313" key="5">
    <source>
        <dbReference type="EMBL" id="CAB1416102.1"/>
    </source>
</evidence>
<dbReference type="Gene3D" id="1.20.1250.20">
    <property type="entry name" value="MFS general substrate transporter like domains"/>
    <property type="match status" value="1"/>
</dbReference>
<feature type="domain" description="Major facilitator superfamily (MFS) profile" evidence="4">
    <location>
        <begin position="1"/>
        <end position="257"/>
    </location>
</feature>
<keyword evidence="6" id="KW-1185">Reference proteome</keyword>
<comment type="caution">
    <text evidence="5">The sequence shown here is derived from an EMBL/GenBank/DDBJ whole genome shotgun (WGS) entry which is preliminary data.</text>
</comment>
<dbReference type="PANTHER" id="PTHR11360">
    <property type="entry name" value="MONOCARBOXYLATE TRANSPORTER"/>
    <property type="match status" value="1"/>
</dbReference>
<protein>
    <recommendedName>
        <fullName evidence="4">Major facilitator superfamily (MFS) profile domain-containing protein</fullName>
    </recommendedName>
</protein>
<comment type="subcellular location">
    <subcellularLocation>
        <location evidence="1">Membrane</location>
        <topology evidence="1">Multi-pass membrane protein</topology>
    </subcellularLocation>
</comment>
<dbReference type="InterPro" id="IPR020846">
    <property type="entry name" value="MFS_dom"/>
</dbReference>
<evidence type="ECO:0000313" key="6">
    <source>
        <dbReference type="Proteomes" id="UP001153269"/>
    </source>
</evidence>
<dbReference type="EMBL" id="CADEAL010000191">
    <property type="protein sequence ID" value="CAB1416102.1"/>
    <property type="molecule type" value="Genomic_DNA"/>
</dbReference>
<accession>A0A9N7Y808</accession>
<evidence type="ECO:0000256" key="1">
    <source>
        <dbReference type="ARBA" id="ARBA00004141"/>
    </source>
</evidence>
<dbReference type="Proteomes" id="UP001153269">
    <property type="component" value="Unassembled WGS sequence"/>
</dbReference>
<keyword evidence="3" id="KW-0472">Membrane</keyword>
<feature type="transmembrane region" description="Helical" evidence="3">
    <location>
        <begin position="128"/>
        <end position="152"/>
    </location>
</feature>
<name>A0A9N7Y808_PLEPL</name>
<gene>
    <name evidence="5" type="ORF">PLEPLA_LOCUS3858</name>
</gene>
<feature type="region of interest" description="Disordered" evidence="2">
    <location>
        <begin position="238"/>
        <end position="257"/>
    </location>
</feature>
<dbReference type="InterPro" id="IPR050327">
    <property type="entry name" value="Proton-linked_MCT"/>
</dbReference>
<dbReference type="PANTHER" id="PTHR11360:SF119">
    <property type="entry name" value="MONOCARBOXYLATE TRANSPORTER 10"/>
    <property type="match status" value="1"/>
</dbReference>
<dbReference type="InterPro" id="IPR011701">
    <property type="entry name" value="MFS"/>
</dbReference>
<dbReference type="Pfam" id="PF07690">
    <property type="entry name" value="MFS_1"/>
    <property type="match status" value="1"/>
</dbReference>
<evidence type="ECO:0000256" key="3">
    <source>
        <dbReference type="SAM" id="Phobius"/>
    </source>
</evidence>